<dbReference type="PANTHER" id="PTHR36115">
    <property type="entry name" value="PROLINE-RICH ANTIGEN HOMOLOG-RELATED"/>
    <property type="match status" value="1"/>
</dbReference>
<evidence type="ECO:0000256" key="1">
    <source>
        <dbReference type="ARBA" id="ARBA00004651"/>
    </source>
</evidence>
<keyword evidence="10" id="KW-1185">Reference proteome</keyword>
<comment type="caution">
    <text evidence="9">The sequence shown here is derived from an EMBL/GenBank/DDBJ whole genome shotgun (WGS) entry which is preliminary data.</text>
</comment>
<reference evidence="9" key="1">
    <citation type="submission" date="2021-04" db="EMBL/GenBank/DDBJ databases">
        <title>Genome based classification of Actinospica acidithermotolerans sp. nov., an actinobacterium isolated from an Indonesian hot spring.</title>
        <authorList>
            <person name="Kusuma A.B."/>
            <person name="Putra K.E."/>
            <person name="Nafisah S."/>
            <person name="Loh J."/>
            <person name="Nouioui I."/>
            <person name="Goodfellow M."/>
        </authorList>
    </citation>
    <scope>NUCLEOTIDE SEQUENCE</scope>
    <source>
        <strain evidence="9">DSM 45618</strain>
    </source>
</reference>
<evidence type="ECO:0000256" key="3">
    <source>
        <dbReference type="ARBA" id="ARBA00022692"/>
    </source>
</evidence>
<dbReference type="InterPro" id="IPR051791">
    <property type="entry name" value="Pra-immunoreactive"/>
</dbReference>
<sequence>MSTTPSHPRQPEREPEPEQEPEAAQEAEPAQDPEAGRGSQPEPEGQQSAAPHDPLRDLVDKPQADEAGATAYSAVPPPLPPREAETPQPETPQPETPQSQAPQPQEARAQEPQDRAPYGQPGYAQQPYGVGQYGAGPYGGPYQAAPPPPYGQPYGYPAAGAGLPVGMPPLADWWQRVGAFALDNGPFIVAGSLTGATQVESVDILFGVLAFLGLIWAVGNSIRAGRTGQSYGKQTLGLRLARFENGLPVGAAVGFLRLFLDWLFWVACAIPGVLNLLWPLWDSKHQTWADKIVRSVVVRTR</sequence>
<dbReference type="InterPro" id="IPR010432">
    <property type="entry name" value="RDD"/>
</dbReference>
<gene>
    <name evidence="9" type="ORF">KGA66_01605</name>
</gene>
<keyword evidence="2" id="KW-1003">Cell membrane</keyword>
<evidence type="ECO:0000313" key="10">
    <source>
        <dbReference type="Proteomes" id="UP000677913"/>
    </source>
</evidence>
<name>A0A8J7WLK3_9ACTN</name>
<feature type="compositionally biased region" description="Low complexity" evidence="6">
    <location>
        <begin position="116"/>
        <end position="130"/>
    </location>
</feature>
<organism evidence="9 10">
    <name type="scientific">Actinocrinis puniceicyclus</name>
    <dbReference type="NCBI Taxonomy" id="977794"/>
    <lineage>
        <taxon>Bacteria</taxon>
        <taxon>Bacillati</taxon>
        <taxon>Actinomycetota</taxon>
        <taxon>Actinomycetes</taxon>
        <taxon>Catenulisporales</taxon>
        <taxon>Actinospicaceae</taxon>
        <taxon>Actinocrinis</taxon>
    </lineage>
</organism>
<proteinExistence type="predicted"/>
<keyword evidence="4 7" id="KW-1133">Transmembrane helix</keyword>
<accession>A0A8J7WLK3</accession>
<dbReference type="Proteomes" id="UP000677913">
    <property type="component" value="Unassembled WGS sequence"/>
</dbReference>
<evidence type="ECO:0000259" key="8">
    <source>
        <dbReference type="Pfam" id="PF06271"/>
    </source>
</evidence>
<evidence type="ECO:0000256" key="6">
    <source>
        <dbReference type="SAM" id="MobiDB-lite"/>
    </source>
</evidence>
<evidence type="ECO:0000256" key="7">
    <source>
        <dbReference type="SAM" id="Phobius"/>
    </source>
</evidence>
<evidence type="ECO:0000256" key="2">
    <source>
        <dbReference type="ARBA" id="ARBA00022475"/>
    </source>
</evidence>
<dbReference type="Pfam" id="PF06271">
    <property type="entry name" value="RDD"/>
    <property type="match status" value="1"/>
</dbReference>
<feature type="region of interest" description="Disordered" evidence="6">
    <location>
        <begin position="1"/>
        <end position="131"/>
    </location>
</feature>
<dbReference type="EMBL" id="JAGSXH010000003">
    <property type="protein sequence ID" value="MBS2961725.1"/>
    <property type="molecule type" value="Genomic_DNA"/>
</dbReference>
<feature type="transmembrane region" description="Helical" evidence="7">
    <location>
        <begin position="262"/>
        <end position="281"/>
    </location>
</feature>
<protein>
    <submittedName>
        <fullName evidence="9">RDD family protein</fullName>
    </submittedName>
</protein>
<feature type="compositionally biased region" description="Acidic residues" evidence="6">
    <location>
        <begin position="17"/>
        <end position="31"/>
    </location>
</feature>
<dbReference type="GO" id="GO:0005886">
    <property type="term" value="C:plasma membrane"/>
    <property type="evidence" value="ECO:0007669"/>
    <property type="project" value="UniProtKB-SubCell"/>
</dbReference>
<evidence type="ECO:0000256" key="4">
    <source>
        <dbReference type="ARBA" id="ARBA00022989"/>
    </source>
</evidence>
<feature type="compositionally biased region" description="Low complexity" evidence="6">
    <location>
        <begin position="96"/>
        <end position="107"/>
    </location>
</feature>
<dbReference type="AlphaFoldDB" id="A0A8J7WLK3"/>
<keyword evidence="3 7" id="KW-0812">Transmembrane</keyword>
<feature type="domain" description="RDD" evidence="8">
    <location>
        <begin position="170"/>
        <end position="293"/>
    </location>
</feature>
<comment type="subcellular location">
    <subcellularLocation>
        <location evidence="1">Cell membrane</location>
        <topology evidence="1">Multi-pass membrane protein</topology>
    </subcellularLocation>
</comment>
<evidence type="ECO:0000256" key="5">
    <source>
        <dbReference type="ARBA" id="ARBA00023136"/>
    </source>
</evidence>
<feature type="compositionally biased region" description="Basic and acidic residues" evidence="6">
    <location>
        <begin position="53"/>
        <end position="64"/>
    </location>
</feature>
<evidence type="ECO:0000313" key="9">
    <source>
        <dbReference type="EMBL" id="MBS2961725.1"/>
    </source>
</evidence>
<keyword evidence="5 7" id="KW-0472">Membrane</keyword>
<dbReference type="PANTHER" id="PTHR36115:SF6">
    <property type="entry name" value="PROLINE-RICH ANTIGEN HOMOLOG"/>
    <property type="match status" value="1"/>
</dbReference>